<dbReference type="EMBL" id="CP032100">
    <property type="protein sequence ID" value="AXX89885.1"/>
    <property type="molecule type" value="Genomic_DNA"/>
</dbReference>
<name>A0AAD0SRZ2_9BACT</name>
<reference evidence="1 2" key="1">
    <citation type="submission" date="2018-08" db="EMBL/GenBank/DDBJ databases">
        <title>Complete genome of the Arcobacter suis type strain LMG 26152.</title>
        <authorList>
            <person name="Miller W.G."/>
            <person name="Yee E."/>
            <person name="Bono J.L."/>
        </authorList>
    </citation>
    <scope>NUCLEOTIDE SEQUENCE [LARGE SCALE GENOMIC DNA]</scope>
    <source>
        <strain evidence="1 2">CECT 7833</strain>
    </source>
</reference>
<evidence type="ECO:0000313" key="1">
    <source>
        <dbReference type="EMBL" id="AXX89885.1"/>
    </source>
</evidence>
<evidence type="ECO:0000313" key="2">
    <source>
        <dbReference type="Proteomes" id="UP000263040"/>
    </source>
</evidence>
<accession>A0AAD0SRZ2</accession>
<proteinExistence type="predicted"/>
<dbReference type="Proteomes" id="UP000263040">
    <property type="component" value="Chromosome"/>
</dbReference>
<dbReference type="KEGG" id="asui:ASUIS_1403"/>
<gene>
    <name evidence="1" type="ORF">ASUIS_1403</name>
</gene>
<organism evidence="1 2">
    <name type="scientific">Arcobacter suis CECT 7833</name>
    <dbReference type="NCBI Taxonomy" id="663365"/>
    <lineage>
        <taxon>Bacteria</taxon>
        <taxon>Pseudomonadati</taxon>
        <taxon>Campylobacterota</taxon>
        <taxon>Epsilonproteobacteria</taxon>
        <taxon>Campylobacterales</taxon>
        <taxon>Arcobacteraceae</taxon>
        <taxon>Arcobacter</taxon>
    </lineage>
</organism>
<protein>
    <recommendedName>
        <fullName evidence="3">Apea-like HEPN domain-containing protein</fullName>
    </recommendedName>
</protein>
<dbReference type="RefSeq" id="WP_118886411.1">
    <property type="nucleotide sequence ID" value="NZ_CP032100.1"/>
</dbReference>
<sequence>MDFKYECLLLINKEKQSVLYNLCDDDKSFLKILEKENIKAKENKLLFNEIEYRYTLKINLIEEKVERYFHFKVICENEEKLENYIKFLKELRKIFNIHNFDLEILRNDLPLYYSKQAYVLINKLENHMRKFIKYFLITKVGINWIEETAPKEIEIAIKNKEVRDKEDKLKRLDFDELGAFLFTKYSKRNPTELQKLINEKKVIDLTILQEFVQESNWEKYFNENIKCENDYLKTRWEKLYIYRNNIAHNKNFNNTDLKEVERLYKEVNEKLKEAFDGIDKIKDTNIDKIGLKNVLESLSLENTLLLGNISGLNNTSIFGNALGFANSFALDKTLTLENTSISELTNSLIFGNTSVSEFIKALSDNKKILERSTSSTLDNYLSENKK</sequence>
<keyword evidence="2" id="KW-1185">Reference proteome</keyword>
<dbReference type="AlphaFoldDB" id="A0AAD0SRZ2"/>
<evidence type="ECO:0008006" key="3">
    <source>
        <dbReference type="Google" id="ProtNLM"/>
    </source>
</evidence>